<feature type="compositionally biased region" description="Acidic residues" evidence="1">
    <location>
        <begin position="52"/>
        <end position="68"/>
    </location>
</feature>
<evidence type="ECO:0000313" key="2">
    <source>
        <dbReference type="EMBL" id="KIM20754.1"/>
    </source>
</evidence>
<dbReference type="HOGENOM" id="CLU_2159962_0_0_1"/>
<sequence>MSQMRDRVHWESRRWMGKLAEDKQVVENSLVSPVIANRRSPSGLFSGYNQAEQEEVEESGTEEREAEENAPVPPAIDAYVFTTEGTRLITNSALILRVVRGMDQNIFDSYR</sequence>
<gene>
    <name evidence="2" type="ORF">M408DRAFT_124111</name>
</gene>
<reference evidence="2 3" key="1">
    <citation type="submission" date="2014-04" db="EMBL/GenBank/DDBJ databases">
        <authorList>
            <consortium name="DOE Joint Genome Institute"/>
            <person name="Kuo A."/>
            <person name="Zuccaro A."/>
            <person name="Kohler A."/>
            <person name="Nagy L.G."/>
            <person name="Floudas D."/>
            <person name="Copeland A."/>
            <person name="Barry K.W."/>
            <person name="Cichocki N."/>
            <person name="Veneault-Fourrey C."/>
            <person name="LaButti K."/>
            <person name="Lindquist E.A."/>
            <person name="Lipzen A."/>
            <person name="Lundell T."/>
            <person name="Morin E."/>
            <person name="Murat C."/>
            <person name="Sun H."/>
            <person name="Tunlid A."/>
            <person name="Henrissat B."/>
            <person name="Grigoriev I.V."/>
            <person name="Hibbett D.S."/>
            <person name="Martin F."/>
            <person name="Nordberg H.P."/>
            <person name="Cantor M.N."/>
            <person name="Hua S.X."/>
        </authorList>
    </citation>
    <scope>NUCLEOTIDE SEQUENCE [LARGE SCALE GENOMIC DNA]</scope>
    <source>
        <strain evidence="2 3">MAFF 305830</strain>
    </source>
</reference>
<reference evidence="3" key="2">
    <citation type="submission" date="2015-01" db="EMBL/GenBank/DDBJ databases">
        <title>Evolutionary Origins and Diversification of the Mycorrhizal Mutualists.</title>
        <authorList>
            <consortium name="DOE Joint Genome Institute"/>
            <consortium name="Mycorrhizal Genomics Consortium"/>
            <person name="Kohler A."/>
            <person name="Kuo A."/>
            <person name="Nagy L.G."/>
            <person name="Floudas D."/>
            <person name="Copeland A."/>
            <person name="Barry K.W."/>
            <person name="Cichocki N."/>
            <person name="Veneault-Fourrey C."/>
            <person name="LaButti K."/>
            <person name="Lindquist E.A."/>
            <person name="Lipzen A."/>
            <person name="Lundell T."/>
            <person name="Morin E."/>
            <person name="Murat C."/>
            <person name="Riley R."/>
            <person name="Ohm R."/>
            <person name="Sun H."/>
            <person name="Tunlid A."/>
            <person name="Henrissat B."/>
            <person name="Grigoriev I.V."/>
            <person name="Hibbett D.S."/>
            <person name="Martin F."/>
        </authorList>
    </citation>
    <scope>NUCLEOTIDE SEQUENCE [LARGE SCALE GENOMIC DNA]</scope>
    <source>
        <strain evidence="3">MAFF 305830</strain>
    </source>
</reference>
<proteinExistence type="predicted"/>
<keyword evidence="3" id="KW-1185">Reference proteome</keyword>
<name>A0A0C3AL38_SERVB</name>
<dbReference type="AlphaFoldDB" id="A0A0C3AL38"/>
<feature type="region of interest" description="Disordered" evidence="1">
    <location>
        <begin position="38"/>
        <end position="74"/>
    </location>
</feature>
<dbReference type="Proteomes" id="UP000054097">
    <property type="component" value="Unassembled WGS sequence"/>
</dbReference>
<protein>
    <submittedName>
        <fullName evidence="2">Uncharacterized protein</fullName>
    </submittedName>
</protein>
<accession>A0A0C3AL38</accession>
<organism evidence="2 3">
    <name type="scientific">Serendipita vermifera MAFF 305830</name>
    <dbReference type="NCBI Taxonomy" id="933852"/>
    <lineage>
        <taxon>Eukaryota</taxon>
        <taxon>Fungi</taxon>
        <taxon>Dikarya</taxon>
        <taxon>Basidiomycota</taxon>
        <taxon>Agaricomycotina</taxon>
        <taxon>Agaricomycetes</taxon>
        <taxon>Sebacinales</taxon>
        <taxon>Serendipitaceae</taxon>
        <taxon>Serendipita</taxon>
    </lineage>
</organism>
<evidence type="ECO:0000313" key="3">
    <source>
        <dbReference type="Proteomes" id="UP000054097"/>
    </source>
</evidence>
<dbReference type="EMBL" id="KN824410">
    <property type="protein sequence ID" value="KIM20754.1"/>
    <property type="molecule type" value="Genomic_DNA"/>
</dbReference>
<evidence type="ECO:0000256" key="1">
    <source>
        <dbReference type="SAM" id="MobiDB-lite"/>
    </source>
</evidence>